<dbReference type="InterPro" id="IPR036322">
    <property type="entry name" value="WD40_repeat_dom_sf"/>
</dbReference>
<evidence type="ECO:0000313" key="3">
    <source>
        <dbReference type="EMBL" id="KAF2269540.1"/>
    </source>
</evidence>
<evidence type="ECO:0000259" key="2">
    <source>
        <dbReference type="SMART" id="SM00128"/>
    </source>
</evidence>
<dbReference type="InterPro" id="IPR046985">
    <property type="entry name" value="IP5"/>
</dbReference>
<reference evidence="4" key="1">
    <citation type="journal article" date="2020" name="Stud. Mycol.">
        <title>101 Dothideomycetes genomes: A test case for predicting lifestyles and emergence of pathogens.</title>
        <authorList>
            <person name="Haridas S."/>
            <person name="Albert R."/>
            <person name="Binder M."/>
            <person name="Bloem J."/>
            <person name="LaButti K."/>
            <person name="Salamov A."/>
            <person name="Andreopoulos B."/>
            <person name="Baker S."/>
            <person name="Barry K."/>
            <person name="Bills G."/>
            <person name="Bluhm B."/>
            <person name="Cannon C."/>
            <person name="Castanera R."/>
            <person name="Culley D."/>
            <person name="Daum C."/>
            <person name="Ezra D."/>
            <person name="Gonzalez J."/>
            <person name="Henrissat B."/>
            <person name="Kuo A."/>
            <person name="Liang C."/>
            <person name="Lipzen A."/>
            <person name="Lutzoni F."/>
            <person name="Magnuson J."/>
            <person name="Mondo S."/>
            <person name="Nolan M."/>
            <person name="Ohm R."/>
            <person name="Pangilinan J."/>
            <person name="Park H.-J."/>
            <person name="Ramirez L."/>
            <person name="Alfaro M."/>
            <person name="Sun H."/>
            <person name="Tritt A."/>
            <person name="Yoshinaga Y."/>
            <person name="Zwiers L.-H."/>
            <person name="Turgeon B."/>
            <person name="Goodwin S."/>
            <person name="Spatafora J."/>
            <person name="Crous P."/>
            <person name="Grigoriev I."/>
        </authorList>
    </citation>
    <scope>NUCLEOTIDE SEQUENCE [LARGE SCALE GENOMIC DNA]</scope>
    <source>
        <strain evidence="4">CBS 304.66</strain>
    </source>
</reference>
<evidence type="ECO:0000256" key="1">
    <source>
        <dbReference type="SAM" id="MobiDB-lite"/>
    </source>
</evidence>
<dbReference type="InterPro" id="IPR015943">
    <property type="entry name" value="WD40/YVTN_repeat-like_dom_sf"/>
</dbReference>
<feature type="compositionally biased region" description="Polar residues" evidence="1">
    <location>
        <begin position="264"/>
        <end position="274"/>
    </location>
</feature>
<dbReference type="SMART" id="SM00128">
    <property type="entry name" value="IPPc"/>
    <property type="match status" value="1"/>
</dbReference>
<dbReference type="EMBL" id="ML986582">
    <property type="protein sequence ID" value="KAF2269540.1"/>
    <property type="molecule type" value="Genomic_DNA"/>
</dbReference>
<proteinExistence type="predicted"/>
<feature type="compositionally biased region" description="Polar residues" evidence="1">
    <location>
        <begin position="388"/>
        <end position="417"/>
    </location>
</feature>
<dbReference type="OrthoDB" id="2248459at2759"/>
<dbReference type="FunFam" id="3.60.10.10:FF:000036">
    <property type="entry name" value="Inositol polyphosphate phosphatase, putative"/>
    <property type="match status" value="1"/>
</dbReference>
<dbReference type="InterPro" id="IPR000300">
    <property type="entry name" value="IPPc"/>
</dbReference>
<feature type="compositionally biased region" description="Basic and acidic residues" evidence="1">
    <location>
        <begin position="367"/>
        <end position="378"/>
    </location>
</feature>
<feature type="compositionally biased region" description="Polar residues" evidence="1">
    <location>
        <begin position="10"/>
        <end position="21"/>
    </location>
</feature>
<feature type="compositionally biased region" description="Basic and acidic residues" evidence="1">
    <location>
        <begin position="202"/>
        <end position="215"/>
    </location>
</feature>
<name>A0A9P4NAF0_9PLEO</name>
<dbReference type="AlphaFoldDB" id="A0A9P4NAF0"/>
<feature type="compositionally biased region" description="Basic and acidic residues" evidence="1">
    <location>
        <begin position="55"/>
        <end position="74"/>
    </location>
</feature>
<dbReference type="SUPFAM" id="SSF56219">
    <property type="entry name" value="DNase I-like"/>
    <property type="match status" value="1"/>
</dbReference>
<evidence type="ECO:0000313" key="4">
    <source>
        <dbReference type="Proteomes" id="UP000800093"/>
    </source>
</evidence>
<sequence>MDPRAEESTDGSSIRPVSSLRSHFENMLNASKSPTSPPQRQPSPGTAQANLLNTPEDRRRTDGRMSLDMPRENGMHSGPPYTSAPNGAGAGTPRGRTLRTPWSTSRPTSMVTFSPPRSPTRSPPQVTVQSPRSPPKIESPIHSPIPSRPAPNVSLDRPGHSLGLSQSGAKPFKIPSRNATPSFESKQAPVLVPSHGTSSASEPRKSSAVEPEIHSKSQTPGAPPPINRAGKPKIPSKSHSAEPTSRATLAPKLSSEGNEEAVSPFSTPPSSSEGSTKEDPSPPAGLAPMKSRAAPAKDGYFPPPPVHHSLAEKLPPSDARTMGAAHLKKPLPATIQDTSDLPEDRPGLPPRRDTSDMRRSMAYPKASHPEPPVRRSMDTIRPSALVAETNSKFQPPPKRTQTFTQPSNVPTTSSQALQPPKPPPPRNSGEMKRPVPTQVVSVSNSYDSDDTEALGEKSAPALTDYPDSSQANRRPPVFDRTCSEIPTKYETKLFAICGEYICTTGYVTRVWSLLTGDLLMSLSHGETVKATSVAFRPAKNVEDEGKRLWLGTNIGEMHEIDIPTQSVVYTKTNAHPRAPIIKIYRYASEMWSLDDDGKLHIWPPDDTGSPTLTQTPNTFRVPRGHTFSIISGTQLWLAIGKEIRVYQRTSDSNHFLQVTQGALSQPNVGDVTSGAILSSQPDRIYFGHTDGKVSIYAKKGFSCLGVVNVSLYKISSLVGVGDHLWAGYITGMIYVYDTSTTPWKVMKDWRAHDGAIAGIRVDQTSIWKLDRLQVASLGMDNMLRIWDGMLRDDWLESQMQQHDADFCDFREISAVIMTWNAGASKPTSLRHDEQDRNFFRELLQPHDPPDILVFGFQELVDLEDKKVTAKSFFKKNKKKDTSDQEHMSHQYRAWRDHLVRAIDEHLPKQSYSLLHTADLIGLFSCVFVKTSERTKVRDVCGAKVKLGMGGRYGNKGALIVRFFVDDSSICFINCHLAAGQTQTVHRNNDIASIMESEALPRNRSPSDRADFFVGGGDGSMILDHEICILNGDLNYRIDAMPRNIVIEAVKHGNLAKLLDRDQLLLSRKRNPGFRLRSFNEAPINFAPTYKYDVGTDNYDSSEKKRSPAWCDRLLYRGLGRIKQTEYRRHDGVRVSDHRPVSGRFKIRVKTISTKKQMVTKEKCEQEFELVKRRIAGDIKLDYLVNVFGLSTKEAQRLLKGP</sequence>
<feature type="domain" description="Inositol polyphosphate-related phosphatase" evidence="2">
    <location>
        <begin position="810"/>
        <end position="1152"/>
    </location>
</feature>
<dbReference type="InterPro" id="IPR036691">
    <property type="entry name" value="Endo/exonu/phosph_ase_sf"/>
</dbReference>
<dbReference type="SUPFAM" id="SSF50978">
    <property type="entry name" value="WD40 repeat-like"/>
    <property type="match status" value="1"/>
</dbReference>
<organism evidence="3 4">
    <name type="scientific">Lojkania enalia</name>
    <dbReference type="NCBI Taxonomy" id="147567"/>
    <lineage>
        <taxon>Eukaryota</taxon>
        <taxon>Fungi</taxon>
        <taxon>Dikarya</taxon>
        <taxon>Ascomycota</taxon>
        <taxon>Pezizomycotina</taxon>
        <taxon>Dothideomycetes</taxon>
        <taxon>Pleosporomycetidae</taxon>
        <taxon>Pleosporales</taxon>
        <taxon>Pleosporales incertae sedis</taxon>
        <taxon>Lojkania</taxon>
    </lineage>
</organism>
<comment type="caution">
    <text evidence="3">The sequence shown here is derived from an EMBL/GenBank/DDBJ whole genome shotgun (WGS) entry which is preliminary data.</text>
</comment>
<protein>
    <submittedName>
        <fullName evidence="3">DNase I-like protein</fullName>
    </submittedName>
</protein>
<dbReference type="GO" id="GO:0046856">
    <property type="term" value="P:phosphatidylinositol dephosphorylation"/>
    <property type="evidence" value="ECO:0007669"/>
    <property type="project" value="InterPro"/>
</dbReference>
<dbReference type="Gene3D" id="2.130.10.10">
    <property type="entry name" value="YVTN repeat-like/Quinoprotein amine dehydrogenase"/>
    <property type="match status" value="1"/>
</dbReference>
<feature type="region of interest" description="Disordered" evidence="1">
    <location>
        <begin position="1"/>
        <end position="478"/>
    </location>
</feature>
<feature type="compositionally biased region" description="Polar residues" evidence="1">
    <location>
        <begin position="100"/>
        <end position="112"/>
    </location>
</feature>
<gene>
    <name evidence="3" type="ORF">CC78DRAFT_509028</name>
</gene>
<feature type="compositionally biased region" description="Basic and acidic residues" evidence="1">
    <location>
        <begin position="342"/>
        <end position="359"/>
    </location>
</feature>
<accession>A0A9P4NAF0</accession>
<dbReference type="PANTHER" id="PTHR11200">
    <property type="entry name" value="INOSITOL 5-PHOSPHATASE"/>
    <property type="match status" value="1"/>
</dbReference>
<dbReference type="Proteomes" id="UP000800093">
    <property type="component" value="Unassembled WGS sequence"/>
</dbReference>
<dbReference type="Pfam" id="PF22669">
    <property type="entry name" value="Exo_endo_phos2"/>
    <property type="match status" value="1"/>
</dbReference>
<dbReference type="Gene3D" id="3.60.10.10">
    <property type="entry name" value="Endonuclease/exonuclease/phosphatase"/>
    <property type="match status" value="1"/>
</dbReference>
<dbReference type="PANTHER" id="PTHR11200:SF240">
    <property type="entry name" value="INOSITOL POLYPHOSPHATE 5-PHOSPHATASE C9G1.10C-RELATED"/>
    <property type="match status" value="1"/>
</dbReference>
<dbReference type="GO" id="GO:0004439">
    <property type="term" value="F:phosphatidylinositol-4,5-bisphosphate 5-phosphatase activity"/>
    <property type="evidence" value="ECO:0007669"/>
    <property type="project" value="TreeGrafter"/>
</dbReference>
<feature type="compositionally biased region" description="Polar residues" evidence="1">
    <location>
        <begin position="237"/>
        <end position="247"/>
    </location>
</feature>
<keyword evidence="4" id="KW-1185">Reference proteome</keyword>